<gene>
    <name evidence="2" type="ORF">M747DRAFT_342462</name>
</gene>
<evidence type="ECO:0000256" key="1">
    <source>
        <dbReference type="SAM" id="MobiDB-lite"/>
    </source>
</evidence>
<dbReference type="AlphaFoldDB" id="A0A370BY84"/>
<protein>
    <submittedName>
        <fullName evidence="2">Uncharacterized protein</fullName>
    </submittedName>
</protein>
<name>A0A370BY84_ASPNG</name>
<sequence>MARAIFRAKDAGSRKQETAKQETRREMNPATATERNQALIGWVAGIRQRRVEMTFHVSQKLNSWQTTDQTSCQRSKNRA</sequence>
<evidence type="ECO:0000313" key="3">
    <source>
        <dbReference type="Proteomes" id="UP000253845"/>
    </source>
</evidence>
<reference evidence="2 3" key="1">
    <citation type="submission" date="2018-07" db="EMBL/GenBank/DDBJ databases">
        <title>Section-level genome sequencing of Aspergillus section Nigri to investigate inter- and intra-species variation.</title>
        <authorList>
            <consortium name="DOE Joint Genome Institute"/>
            <person name="Vesth T.C."/>
            <person name="Nybo J.L."/>
            <person name="Theobald S."/>
            <person name="Frisvad J.C."/>
            <person name="Larsen T.O."/>
            <person name="Nielsen K.F."/>
            <person name="Hoof J.B."/>
            <person name="Brandl J."/>
            <person name="Salamov A."/>
            <person name="Riley R."/>
            <person name="Gladden J.M."/>
            <person name="Phatale P."/>
            <person name="Nielsen M.T."/>
            <person name="Lyhne E.K."/>
            <person name="Kogle M.E."/>
            <person name="Strasser K."/>
            <person name="McDonnell E."/>
            <person name="Barry K."/>
            <person name="Clum A."/>
            <person name="Chen C."/>
            <person name="Nolan M."/>
            <person name="Sandor L."/>
            <person name="Kuo A."/>
            <person name="Lipzen A."/>
            <person name="Hainaut M."/>
            <person name="Drula E."/>
            <person name="Tsang A."/>
            <person name="Magnuson J.K."/>
            <person name="Henrissat B."/>
            <person name="Wiebenga A."/>
            <person name="Simmons B.A."/>
            <person name="Makela M.R."/>
            <person name="De vries R.P."/>
            <person name="Grigoriev I.V."/>
            <person name="Mortensen U.H."/>
            <person name="Baker S.E."/>
            <person name="Andersen M.R."/>
        </authorList>
    </citation>
    <scope>NUCLEOTIDE SEQUENCE [LARGE SCALE GENOMIC DNA]</scope>
    <source>
        <strain evidence="2 3">ATCC 13496</strain>
    </source>
</reference>
<dbReference type="VEuPathDB" id="FungiDB:M747DRAFT_342462"/>
<feature type="compositionally biased region" description="Basic and acidic residues" evidence="1">
    <location>
        <begin position="7"/>
        <end position="27"/>
    </location>
</feature>
<dbReference type="EMBL" id="KZ851919">
    <property type="protein sequence ID" value="RDH19270.1"/>
    <property type="molecule type" value="Genomic_DNA"/>
</dbReference>
<organism evidence="2 3">
    <name type="scientific">Aspergillus niger ATCC 13496</name>
    <dbReference type="NCBI Taxonomy" id="1353008"/>
    <lineage>
        <taxon>Eukaryota</taxon>
        <taxon>Fungi</taxon>
        <taxon>Dikarya</taxon>
        <taxon>Ascomycota</taxon>
        <taxon>Pezizomycotina</taxon>
        <taxon>Eurotiomycetes</taxon>
        <taxon>Eurotiomycetidae</taxon>
        <taxon>Eurotiales</taxon>
        <taxon>Aspergillaceae</taxon>
        <taxon>Aspergillus</taxon>
        <taxon>Aspergillus subgen. Circumdati</taxon>
    </lineage>
</organism>
<accession>A0A370BY84</accession>
<feature type="region of interest" description="Disordered" evidence="1">
    <location>
        <begin position="1"/>
        <end position="33"/>
    </location>
</feature>
<proteinExistence type="predicted"/>
<dbReference type="Proteomes" id="UP000253845">
    <property type="component" value="Unassembled WGS sequence"/>
</dbReference>
<evidence type="ECO:0000313" key="2">
    <source>
        <dbReference type="EMBL" id="RDH19270.1"/>
    </source>
</evidence>